<name>A0ABR7V2I5_9FLAO</name>
<reference evidence="1" key="1">
    <citation type="submission" date="2020-05" db="EMBL/GenBank/DDBJ databases">
        <title>The draft genome sequence of Maribacter sp. ANRC-HE7.</title>
        <authorList>
            <person name="Mu L."/>
        </authorList>
    </citation>
    <scope>NUCLEOTIDE SEQUENCE</scope>
    <source>
        <strain evidence="1">ANRC-HE7</strain>
    </source>
</reference>
<gene>
    <name evidence="1" type="ORF">HPE56_10020</name>
</gene>
<keyword evidence="2" id="KW-1185">Reference proteome</keyword>
<protein>
    <recommendedName>
        <fullName evidence="3">Secreted protein</fullName>
    </recommendedName>
</protein>
<organism evidence="1 2">
    <name type="scientific">Maribacter aquimaris</name>
    <dbReference type="NCBI Taxonomy" id="2737171"/>
    <lineage>
        <taxon>Bacteria</taxon>
        <taxon>Pseudomonadati</taxon>
        <taxon>Bacteroidota</taxon>
        <taxon>Flavobacteriia</taxon>
        <taxon>Flavobacteriales</taxon>
        <taxon>Flavobacteriaceae</taxon>
        <taxon>Maribacter</taxon>
    </lineage>
</organism>
<dbReference type="EMBL" id="JABTCF010000005">
    <property type="protein sequence ID" value="MBD0778129.1"/>
    <property type="molecule type" value="Genomic_DNA"/>
</dbReference>
<proteinExistence type="predicted"/>
<comment type="caution">
    <text evidence="1">The sequence shown here is derived from an EMBL/GenBank/DDBJ whole genome shotgun (WGS) entry which is preliminary data.</text>
</comment>
<evidence type="ECO:0000313" key="1">
    <source>
        <dbReference type="EMBL" id="MBD0778129.1"/>
    </source>
</evidence>
<dbReference type="PROSITE" id="PS51257">
    <property type="entry name" value="PROKAR_LIPOPROTEIN"/>
    <property type="match status" value="1"/>
</dbReference>
<sequence>MKKILLVGLILSGIIGMSSCDYDDSNDLDVLTPNDSTATGIIQENP</sequence>
<accession>A0ABR7V2I5</accession>
<dbReference type="RefSeq" id="WP_188243638.1">
    <property type="nucleotide sequence ID" value="NZ_JABTCF010000005.1"/>
</dbReference>
<evidence type="ECO:0000313" key="2">
    <source>
        <dbReference type="Proteomes" id="UP001166021"/>
    </source>
</evidence>
<evidence type="ECO:0008006" key="3">
    <source>
        <dbReference type="Google" id="ProtNLM"/>
    </source>
</evidence>
<dbReference type="Proteomes" id="UP001166021">
    <property type="component" value="Unassembled WGS sequence"/>
</dbReference>